<dbReference type="InterPro" id="IPR007886">
    <property type="entry name" value="AlaDH/PNT_N"/>
</dbReference>
<dbReference type="CDD" id="cd05304">
    <property type="entry name" value="Rubrum_tdh"/>
    <property type="match status" value="1"/>
</dbReference>
<evidence type="ECO:0000259" key="8">
    <source>
        <dbReference type="SMART" id="SM01002"/>
    </source>
</evidence>
<dbReference type="Pfam" id="PF05222">
    <property type="entry name" value="AlaDh_PNT_N"/>
    <property type="match status" value="1"/>
</dbReference>
<keyword evidence="4" id="KW-0521">NADP</keyword>
<dbReference type="PANTHER" id="PTHR10160:SF19">
    <property type="entry name" value="PROTON-TRANSLOCATING NAD(P)(+) TRANSHYDROGENASE"/>
    <property type="match status" value="1"/>
</dbReference>
<evidence type="ECO:0000313" key="11">
    <source>
        <dbReference type="Proteomes" id="UP001056708"/>
    </source>
</evidence>
<evidence type="ECO:0000259" key="9">
    <source>
        <dbReference type="SMART" id="SM01003"/>
    </source>
</evidence>
<feature type="domain" description="Alanine dehydrogenase/pyridine nucleotide transhydrogenase NAD(H)-binding" evidence="8">
    <location>
        <begin position="148"/>
        <end position="312"/>
    </location>
</feature>
<comment type="function">
    <text evidence="1">The transhydrogenation between NADH and NADP is coupled to respiration and ATP hydrolysis and functions as a proton pump across the membrane.</text>
</comment>
<sequence>MKVAVAKEIEVGERRVALIPDIVARLTKKGLDISVEAGAGEGSFFPDSAYEAAGAKIVSDSSQIWQGNDVLLKVAPPTPEEVERLSSETTLISFLNPLANAELMQQIAQRGVTALSMELIPRTSRAQSMDALSSQAGVAGYKAVLLAAEALPKFFPMLTTAAGTIRPAKVFIVGAGVAGLQAIATSRRLGAVVEAFDIRPAVKEEVQSLGAKFVEVELEEDTVAKGGYAKELSEASKQKTQEAISNSVAQADAVITTAQVPGKKAPRIVTDEMIARMRPGSVVVDLAAQQGGNCEGTEAGAHVVRHGVTLIGPVNLPASMPVHASQMYAKNISTFLDYLIQDDQLNLDFEDDIPGDTCVTFKGEIRNERVRQALEVTSVA</sequence>
<dbReference type="InterPro" id="IPR036291">
    <property type="entry name" value="NAD(P)-bd_dom_sf"/>
</dbReference>
<dbReference type="RefSeq" id="WP_252663496.1">
    <property type="nucleotide sequence ID" value="NZ_CP098611.1"/>
</dbReference>
<dbReference type="InterPro" id="IPR007698">
    <property type="entry name" value="AlaDH/PNT_NAD(H)-bd"/>
</dbReference>
<keyword evidence="5" id="KW-1278">Translocase</keyword>
<evidence type="ECO:0000256" key="2">
    <source>
        <dbReference type="ARBA" id="ARBA00012943"/>
    </source>
</evidence>
<dbReference type="EMBL" id="CP098611">
    <property type="protein sequence ID" value="USR91476.1"/>
    <property type="molecule type" value="Genomic_DNA"/>
</dbReference>
<proteinExistence type="predicted"/>
<evidence type="ECO:0000313" key="10">
    <source>
        <dbReference type="EMBL" id="USR91476.1"/>
    </source>
</evidence>
<evidence type="ECO:0000256" key="1">
    <source>
        <dbReference type="ARBA" id="ARBA00003943"/>
    </source>
</evidence>
<evidence type="ECO:0000256" key="3">
    <source>
        <dbReference type="ARBA" id="ARBA00022741"/>
    </source>
</evidence>
<protein>
    <recommendedName>
        <fullName evidence="2">proton-translocating NAD(P)(+) transhydrogenase</fullName>
        <ecNumber evidence="2">7.1.1.1</ecNumber>
    </recommendedName>
</protein>
<dbReference type="SMART" id="SM01003">
    <property type="entry name" value="AlaDh_PNT_N"/>
    <property type="match status" value="1"/>
</dbReference>
<dbReference type="GO" id="GO:0016491">
    <property type="term" value="F:oxidoreductase activity"/>
    <property type="evidence" value="ECO:0007669"/>
    <property type="project" value="UniProtKB-KW"/>
</dbReference>
<dbReference type="EC" id="7.1.1.1" evidence="2"/>
<accession>A0ABY5ARS8</accession>
<evidence type="ECO:0000256" key="6">
    <source>
        <dbReference type="ARBA" id="ARBA00023027"/>
    </source>
</evidence>
<dbReference type="Pfam" id="PF01262">
    <property type="entry name" value="AlaDh_PNT_C"/>
    <property type="match status" value="1"/>
</dbReference>
<gene>
    <name evidence="10" type="ORF">NEA10_01720</name>
</gene>
<dbReference type="PANTHER" id="PTHR10160">
    <property type="entry name" value="NAD(P) TRANSHYDROGENASE"/>
    <property type="match status" value="1"/>
</dbReference>
<evidence type="ECO:0000256" key="7">
    <source>
        <dbReference type="ARBA" id="ARBA00048202"/>
    </source>
</evidence>
<dbReference type="SUPFAM" id="SSF51735">
    <property type="entry name" value="NAD(P)-binding Rossmann-fold domains"/>
    <property type="match status" value="1"/>
</dbReference>
<dbReference type="Proteomes" id="UP001056708">
    <property type="component" value="Chromosome"/>
</dbReference>
<dbReference type="NCBIfam" id="NF006942">
    <property type="entry name" value="PRK09424.1"/>
    <property type="match status" value="1"/>
</dbReference>
<keyword evidence="3" id="KW-0547">Nucleotide-binding</keyword>
<dbReference type="SUPFAM" id="SSF52283">
    <property type="entry name" value="Formate/glycerate dehydrogenase catalytic domain-like"/>
    <property type="match status" value="1"/>
</dbReference>
<keyword evidence="10" id="KW-0560">Oxidoreductase</keyword>
<evidence type="ECO:0000256" key="4">
    <source>
        <dbReference type="ARBA" id="ARBA00022857"/>
    </source>
</evidence>
<organism evidence="10 11">
    <name type="scientific">Phormidium yuhuli AB48</name>
    <dbReference type="NCBI Taxonomy" id="2940671"/>
    <lineage>
        <taxon>Bacteria</taxon>
        <taxon>Bacillati</taxon>
        <taxon>Cyanobacteriota</taxon>
        <taxon>Cyanophyceae</taxon>
        <taxon>Oscillatoriophycideae</taxon>
        <taxon>Oscillatoriales</taxon>
        <taxon>Oscillatoriaceae</taxon>
        <taxon>Phormidium</taxon>
        <taxon>Phormidium yuhuli</taxon>
    </lineage>
</organism>
<dbReference type="Gene3D" id="3.40.50.720">
    <property type="entry name" value="NAD(P)-binding Rossmann-like Domain"/>
    <property type="match status" value="2"/>
</dbReference>
<keyword evidence="6" id="KW-0520">NAD</keyword>
<comment type="catalytic activity">
    <reaction evidence="7">
        <text>NAD(+) + NADPH + H(+)(in) = NADH + NADP(+) + H(+)(out)</text>
        <dbReference type="Rhea" id="RHEA:47992"/>
        <dbReference type="ChEBI" id="CHEBI:15378"/>
        <dbReference type="ChEBI" id="CHEBI:57540"/>
        <dbReference type="ChEBI" id="CHEBI:57783"/>
        <dbReference type="ChEBI" id="CHEBI:57945"/>
        <dbReference type="ChEBI" id="CHEBI:58349"/>
        <dbReference type="EC" id="7.1.1.1"/>
    </reaction>
</comment>
<dbReference type="SMART" id="SM01002">
    <property type="entry name" value="AlaDh_PNT_C"/>
    <property type="match status" value="1"/>
</dbReference>
<feature type="domain" description="Alanine dehydrogenase/pyridine nucleotide transhydrogenase N-terminal" evidence="9">
    <location>
        <begin position="4"/>
        <end position="139"/>
    </location>
</feature>
<reference evidence="10" key="1">
    <citation type="submission" date="2022-06" db="EMBL/GenBank/DDBJ databases">
        <title>Genome sequence of Phormidium yuhuli AB48 isolated from an industrial photobioreactor environment.</title>
        <authorList>
            <person name="Qiu Y."/>
            <person name="Noonan A.J.C."/>
            <person name="Dofher K."/>
            <person name="Koch M."/>
            <person name="Kieft B."/>
            <person name="Lin X."/>
            <person name="Ziels R.M."/>
            <person name="Hallam S.J."/>
        </authorList>
    </citation>
    <scope>NUCLEOTIDE SEQUENCE</scope>
    <source>
        <strain evidence="10">AB48</strain>
    </source>
</reference>
<keyword evidence="11" id="KW-1185">Reference proteome</keyword>
<name>A0ABY5ARS8_9CYAN</name>
<evidence type="ECO:0000256" key="5">
    <source>
        <dbReference type="ARBA" id="ARBA00022967"/>
    </source>
</evidence>